<protein>
    <recommendedName>
        <fullName evidence="6">Large ribosomal subunit protein bL27m</fullName>
    </recommendedName>
</protein>
<dbReference type="FunFam" id="2.40.50.100:FF:000042">
    <property type="entry name" value="50S ribosomal protein L27"/>
    <property type="match status" value="1"/>
</dbReference>
<keyword evidence="5" id="KW-0687">Ribonucleoprotein</keyword>
<evidence type="ECO:0000256" key="7">
    <source>
        <dbReference type="SAM" id="MobiDB-lite"/>
    </source>
</evidence>
<evidence type="ECO:0000256" key="1">
    <source>
        <dbReference type="ARBA" id="ARBA00004173"/>
    </source>
</evidence>
<evidence type="ECO:0000313" key="9">
    <source>
        <dbReference type="Proteomes" id="UP000789375"/>
    </source>
</evidence>
<dbReference type="InterPro" id="IPR001684">
    <property type="entry name" value="Ribosomal_bL27"/>
</dbReference>
<organism evidence="8 9">
    <name type="scientific">Funneliformis mosseae</name>
    <name type="common">Endomycorrhizal fungus</name>
    <name type="synonym">Glomus mosseae</name>
    <dbReference type="NCBI Taxonomy" id="27381"/>
    <lineage>
        <taxon>Eukaryota</taxon>
        <taxon>Fungi</taxon>
        <taxon>Fungi incertae sedis</taxon>
        <taxon>Mucoromycota</taxon>
        <taxon>Glomeromycotina</taxon>
        <taxon>Glomeromycetes</taxon>
        <taxon>Glomerales</taxon>
        <taxon>Glomeraceae</taxon>
        <taxon>Funneliformis</taxon>
    </lineage>
</organism>
<name>A0A9N9BMP0_FUNMO</name>
<reference evidence="8" key="1">
    <citation type="submission" date="2021-06" db="EMBL/GenBank/DDBJ databases">
        <authorList>
            <person name="Kallberg Y."/>
            <person name="Tangrot J."/>
            <person name="Rosling A."/>
        </authorList>
    </citation>
    <scope>NUCLEOTIDE SEQUENCE</scope>
    <source>
        <strain evidence="8">87-6 pot B 2015</strain>
    </source>
</reference>
<keyword evidence="3" id="KW-0689">Ribosomal protein</keyword>
<evidence type="ECO:0000256" key="2">
    <source>
        <dbReference type="ARBA" id="ARBA00010797"/>
    </source>
</evidence>
<dbReference type="Gene3D" id="2.40.50.100">
    <property type="match status" value="1"/>
</dbReference>
<dbReference type="Pfam" id="PF01016">
    <property type="entry name" value="Ribosomal_L27"/>
    <property type="match status" value="1"/>
</dbReference>
<dbReference type="AlphaFoldDB" id="A0A9N9BMP0"/>
<dbReference type="PANTHER" id="PTHR15893">
    <property type="entry name" value="RIBOSOMAL PROTEIN L27"/>
    <property type="match status" value="1"/>
</dbReference>
<dbReference type="GO" id="GO:0003735">
    <property type="term" value="F:structural constituent of ribosome"/>
    <property type="evidence" value="ECO:0007669"/>
    <property type="project" value="InterPro"/>
</dbReference>
<evidence type="ECO:0000256" key="3">
    <source>
        <dbReference type="ARBA" id="ARBA00022980"/>
    </source>
</evidence>
<gene>
    <name evidence="8" type="ORF">FMOSSE_LOCUS7570</name>
</gene>
<dbReference type="InterPro" id="IPR018261">
    <property type="entry name" value="Ribosomal_bL27_CS"/>
</dbReference>
<dbReference type="Proteomes" id="UP000789375">
    <property type="component" value="Unassembled WGS sequence"/>
</dbReference>
<proteinExistence type="inferred from homology"/>
<accession>A0A9N9BMP0</accession>
<dbReference type="GO" id="GO:0006412">
    <property type="term" value="P:translation"/>
    <property type="evidence" value="ECO:0007669"/>
    <property type="project" value="InterPro"/>
</dbReference>
<comment type="similarity">
    <text evidence="2">Belongs to the bacterial ribosomal protein bL27 family.</text>
</comment>
<feature type="region of interest" description="Disordered" evidence="7">
    <location>
        <begin position="1"/>
        <end position="28"/>
    </location>
</feature>
<keyword evidence="4" id="KW-0496">Mitochondrion</keyword>
<dbReference type="GO" id="GO:0005762">
    <property type="term" value="C:mitochondrial large ribosomal subunit"/>
    <property type="evidence" value="ECO:0007669"/>
    <property type="project" value="TreeGrafter"/>
</dbReference>
<dbReference type="EMBL" id="CAJVPP010001796">
    <property type="protein sequence ID" value="CAG8573382.1"/>
    <property type="molecule type" value="Genomic_DNA"/>
</dbReference>
<keyword evidence="9" id="KW-1185">Reference proteome</keyword>
<dbReference type="PROSITE" id="PS00831">
    <property type="entry name" value="RIBOSOMAL_L27"/>
    <property type="match status" value="1"/>
</dbReference>
<evidence type="ECO:0000256" key="5">
    <source>
        <dbReference type="ARBA" id="ARBA00023274"/>
    </source>
</evidence>
<dbReference type="PRINTS" id="PR00063">
    <property type="entry name" value="RIBOSOMALL27"/>
</dbReference>
<evidence type="ECO:0000313" key="8">
    <source>
        <dbReference type="EMBL" id="CAG8573382.1"/>
    </source>
</evidence>
<evidence type="ECO:0000256" key="4">
    <source>
        <dbReference type="ARBA" id="ARBA00023128"/>
    </source>
</evidence>
<sequence>MQQRWATKKAGGSSHNGRDSAGKRLGVKKTGGEYVKAGNIIVRQRGTRFHPGEHVKLGKDFTAQALEPGYVQFYSDPKNPKRRYVGIVFNPDDKLPRAPTDPRSRRFGLIDLAAYREELKKSRKLAMSLRQNNS</sequence>
<dbReference type="NCBIfam" id="TIGR00062">
    <property type="entry name" value="L27"/>
    <property type="match status" value="1"/>
</dbReference>
<comment type="caution">
    <text evidence="8">The sequence shown here is derived from an EMBL/GenBank/DDBJ whole genome shotgun (WGS) entry which is preliminary data.</text>
</comment>
<comment type="subcellular location">
    <subcellularLocation>
        <location evidence="1">Mitochondrion</location>
    </subcellularLocation>
</comment>
<evidence type="ECO:0000256" key="6">
    <source>
        <dbReference type="ARBA" id="ARBA00035267"/>
    </source>
</evidence>
<dbReference type="PANTHER" id="PTHR15893:SF0">
    <property type="entry name" value="LARGE RIBOSOMAL SUBUNIT PROTEIN BL27M"/>
    <property type="match status" value="1"/>
</dbReference>
<dbReference type="SUPFAM" id="SSF110324">
    <property type="entry name" value="Ribosomal L27 protein-like"/>
    <property type="match status" value="1"/>
</dbReference>